<dbReference type="InterPro" id="IPR010994">
    <property type="entry name" value="RuvA_2-like"/>
</dbReference>
<dbReference type="Gene3D" id="1.10.8.10">
    <property type="entry name" value="DNA helicase RuvA subunit, C-terminal domain"/>
    <property type="match status" value="1"/>
</dbReference>
<evidence type="ECO:0000256" key="2">
    <source>
        <dbReference type="ARBA" id="ARBA00022763"/>
    </source>
</evidence>
<dbReference type="InterPro" id="IPR013849">
    <property type="entry name" value="DNA_helicase_Holl-junc_RuvA_I"/>
</dbReference>
<dbReference type="Pfam" id="PF07499">
    <property type="entry name" value="RuvA_C"/>
    <property type="match status" value="1"/>
</dbReference>
<dbReference type="eggNOG" id="COG0632">
    <property type="taxonomic scope" value="Bacteria"/>
</dbReference>
<evidence type="ECO:0000256" key="5">
    <source>
        <dbReference type="ARBA" id="ARBA00023204"/>
    </source>
</evidence>
<dbReference type="SUPFAM" id="SSF46929">
    <property type="entry name" value="DNA helicase RuvA subunit, C-terminal domain"/>
    <property type="match status" value="1"/>
</dbReference>
<dbReference type="GO" id="GO:0005737">
    <property type="term" value="C:cytoplasm"/>
    <property type="evidence" value="ECO:0007669"/>
    <property type="project" value="UniProtKB-SubCell"/>
</dbReference>
<keyword evidence="5 6" id="KW-0234">DNA repair</keyword>
<dbReference type="HOGENOM" id="CLU_087936_0_0_7"/>
<sequence length="198" mass="21760">MIAYLEGELFQKRPDYLIIKVGGVGYQTFIPLSTFYQLPEPPASVALHIHTQVQTDSLQLYAFATLDEKQTFIKLLSIPRVGPRLALNILSGISPQDLAQTLIQGDIPRLAAIPGLGRKSAERIMVELKGKLRPDATAVSALSSGPQGALWEDALSALINLGYSRTLAEEVLRHVQLHEKPLTLEEILRLSLSRLASQ</sequence>
<keyword evidence="2 6" id="KW-0227">DNA damage</keyword>
<dbReference type="SUPFAM" id="SSF47781">
    <property type="entry name" value="RuvA domain 2-like"/>
    <property type="match status" value="1"/>
</dbReference>
<keyword evidence="9" id="KW-1185">Reference proteome</keyword>
<dbReference type="Gene3D" id="2.40.50.140">
    <property type="entry name" value="Nucleic acid-binding proteins"/>
    <property type="match status" value="1"/>
</dbReference>
<dbReference type="GO" id="GO:0009378">
    <property type="term" value="F:four-way junction helicase activity"/>
    <property type="evidence" value="ECO:0007669"/>
    <property type="project" value="InterPro"/>
</dbReference>
<dbReference type="SMART" id="SM00278">
    <property type="entry name" value="HhH1"/>
    <property type="match status" value="2"/>
</dbReference>
<comment type="similarity">
    <text evidence="6">Belongs to the RuvA family.</text>
</comment>
<comment type="subcellular location">
    <subcellularLocation>
        <location evidence="6">Cytoplasm</location>
    </subcellularLocation>
</comment>
<evidence type="ECO:0000313" key="9">
    <source>
        <dbReference type="Proteomes" id="UP000000483"/>
    </source>
</evidence>
<evidence type="ECO:0000256" key="4">
    <source>
        <dbReference type="ARBA" id="ARBA00023172"/>
    </source>
</evidence>
<dbReference type="Gene3D" id="1.10.150.20">
    <property type="entry name" value="5' to 3' exonuclease, C-terminal subdomain"/>
    <property type="match status" value="1"/>
</dbReference>
<dbReference type="Proteomes" id="UP000000483">
    <property type="component" value="Chromosome"/>
</dbReference>
<dbReference type="HAMAP" id="MF_00031">
    <property type="entry name" value="DNA_HJ_migration_RuvA"/>
    <property type="match status" value="1"/>
</dbReference>
<feature type="domain" description="Helix-hairpin-helix DNA-binding motif class 1" evidence="7">
    <location>
        <begin position="108"/>
        <end position="127"/>
    </location>
</feature>
<proteinExistence type="inferred from homology"/>
<reference evidence="9" key="2">
    <citation type="submission" date="2011-03" db="EMBL/GenBank/DDBJ databases">
        <title>The complete genome of Desulfobacca acetoxidans DSM 11109.</title>
        <authorList>
            <consortium name="US DOE Joint Genome Institute (JGI-PGF)"/>
            <person name="Lucas S."/>
            <person name="Copeland A."/>
            <person name="Lapidus A."/>
            <person name="Bruce D."/>
            <person name="Goodwin L."/>
            <person name="Pitluck S."/>
            <person name="Peters L."/>
            <person name="Kyrpides N."/>
            <person name="Mavromatis K."/>
            <person name="Ivanova N."/>
            <person name="Ovchinnikova G."/>
            <person name="Teshima H."/>
            <person name="Detter J.C."/>
            <person name="Han C."/>
            <person name="Land M."/>
            <person name="Hauser L."/>
            <person name="Markowitz V."/>
            <person name="Cheng J.-F."/>
            <person name="Hugenholtz P."/>
            <person name="Woyke T."/>
            <person name="Wu D."/>
            <person name="Spring S."/>
            <person name="Schueler E."/>
            <person name="Brambilla E."/>
            <person name="Klenk H.-P."/>
            <person name="Eisen J.A."/>
        </authorList>
    </citation>
    <scope>NUCLEOTIDE SEQUENCE [LARGE SCALE GENOMIC DNA]</scope>
    <source>
        <strain evidence="9">ATCC 700848 / DSM 11109 / ASRB2</strain>
    </source>
</reference>
<dbReference type="Pfam" id="PF01330">
    <property type="entry name" value="RuvA_N"/>
    <property type="match status" value="1"/>
</dbReference>
<keyword evidence="4 6" id="KW-0233">DNA recombination</keyword>
<name>F2NI74_DESAR</name>
<dbReference type="InterPro" id="IPR000085">
    <property type="entry name" value="RuvA"/>
</dbReference>
<feature type="domain" description="Helix-hairpin-helix DNA-binding motif class 1" evidence="7">
    <location>
        <begin position="73"/>
        <end position="92"/>
    </location>
</feature>
<dbReference type="AlphaFoldDB" id="F2NI74"/>
<organism evidence="8 9">
    <name type="scientific">Desulfobacca acetoxidans (strain ATCC 700848 / DSM 11109 / ASRB2)</name>
    <dbReference type="NCBI Taxonomy" id="880072"/>
    <lineage>
        <taxon>Bacteria</taxon>
        <taxon>Pseudomonadati</taxon>
        <taxon>Thermodesulfobacteriota</taxon>
        <taxon>Desulfobaccia</taxon>
        <taxon>Desulfobaccales</taxon>
        <taxon>Desulfobaccaceae</taxon>
        <taxon>Desulfobacca</taxon>
    </lineage>
</organism>
<evidence type="ECO:0000256" key="1">
    <source>
        <dbReference type="ARBA" id="ARBA00022490"/>
    </source>
</evidence>
<dbReference type="GO" id="GO:0009379">
    <property type="term" value="C:Holliday junction helicase complex"/>
    <property type="evidence" value="ECO:0007669"/>
    <property type="project" value="InterPro"/>
</dbReference>
<dbReference type="CDD" id="cd14332">
    <property type="entry name" value="UBA_RuvA_C"/>
    <property type="match status" value="1"/>
</dbReference>
<dbReference type="GO" id="GO:0005524">
    <property type="term" value="F:ATP binding"/>
    <property type="evidence" value="ECO:0007669"/>
    <property type="project" value="InterPro"/>
</dbReference>
<comment type="caution">
    <text evidence="6">Lacks conserved residue(s) required for the propagation of feature annotation.</text>
</comment>
<dbReference type="OrthoDB" id="5293449at2"/>
<evidence type="ECO:0000259" key="7">
    <source>
        <dbReference type="SMART" id="SM00278"/>
    </source>
</evidence>
<evidence type="ECO:0000313" key="8">
    <source>
        <dbReference type="EMBL" id="AEB09843.1"/>
    </source>
</evidence>
<gene>
    <name evidence="6" type="primary">ruvA</name>
    <name evidence="8" type="ordered locus">Desac_2012</name>
</gene>
<reference evidence="8 9" key="1">
    <citation type="journal article" date="2011" name="Stand. Genomic Sci.">
        <title>Complete genome sequence of the acetate-degrading sulfate reducer Desulfobacca acetoxidans type strain (ASRB2).</title>
        <authorList>
            <person name="Goker M."/>
            <person name="Teshima H."/>
            <person name="Lapidus A."/>
            <person name="Nolan M."/>
            <person name="Lucas S."/>
            <person name="Hammon N."/>
            <person name="Deshpande S."/>
            <person name="Cheng J.F."/>
            <person name="Tapia R."/>
            <person name="Han C."/>
            <person name="Goodwin L."/>
            <person name="Pitluck S."/>
            <person name="Huntemann M."/>
            <person name="Liolios K."/>
            <person name="Ivanova N."/>
            <person name="Pagani I."/>
            <person name="Mavromatis K."/>
            <person name="Ovchinikova G."/>
            <person name="Pati A."/>
            <person name="Chen A."/>
            <person name="Palaniappan K."/>
            <person name="Land M."/>
            <person name="Hauser L."/>
            <person name="Brambilla E.M."/>
            <person name="Rohde M."/>
            <person name="Spring S."/>
            <person name="Detter J.C."/>
            <person name="Woyke T."/>
            <person name="Bristow J."/>
            <person name="Eisen J.A."/>
            <person name="Markowitz V."/>
            <person name="Hugenholtz P."/>
            <person name="Kyrpides N.C."/>
            <person name="Klenk H.P."/>
        </authorList>
    </citation>
    <scope>NUCLEOTIDE SEQUENCE [LARGE SCALE GENOMIC DNA]</scope>
    <source>
        <strain evidence="9">ATCC 700848 / DSM 11109 / ASRB2</strain>
    </source>
</reference>
<dbReference type="GO" id="GO:0006310">
    <property type="term" value="P:DNA recombination"/>
    <property type="evidence" value="ECO:0007669"/>
    <property type="project" value="UniProtKB-UniRule"/>
</dbReference>
<dbReference type="InterPro" id="IPR012340">
    <property type="entry name" value="NA-bd_OB-fold"/>
</dbReference>
<dbReference type="EMBL" id="CP002629">
    <property type="protein sequence ID" value="AEB09843.1"/>
    <property type="molecule type" value="Genomic_DNA"/>
</dbReference>
<keyword evidence="8" id="KW-0378">Hydrolase</keyword>
<dbReference type="RefSeq" id="WP_013706952.1">
    <property type="nucleotide sequence ID" value="NC_015388.1"/>
</dbReference>
<accession>F2NI74</accession>
<evidence type="ECO:0000256" key="3">
    <source>
        <dbReference type="ARBA" id="ARBA00023125"/>
    </source>
</evidence>
<dbReference type="InterPro" id="IPR003583">
    <property type="entry name" value="Hlx-hairpin-Hlx_DNA-bd_motif"/>
</dbReference>
<keyword evidence="8" id="KW-0067">ATP-binding</keyword>
<dbReference type="NCBIfam" id="TIGR00084">
    <property type="entry name" value="ruvA"/>
    <property type="match status" value="1"/>
</dbReference>
<keyword evidence="8" id="KW-0547">Nucleotide-binding</keyword>
<dbReference type="STRING" id="880072.Desac_2012"/>
<dbReference type="Pfam" id="PF14520">
    <property type="entry name" value="HHH_5"/>
    <property type="match status" value="1"/>
</dbReference>
<evidence type="ECO:0000256" key="6">
    <source>
        <dbReference type="HAMAP-Rule" id="MF_00031"/>
    </source>
</evidence>
<dbReference type="InterPro" id="IPR011114">
    <property type="entry name" value="RuvA_C"/>
</dbReference>
<feature type="region of interest" description="Domain III" evidence="6">
    <location>
        <begin position="147"/>
        <end position="198"/>
    </location>
</feature>
<dbReference type="GO" id="GO:0006281">
    <property type="term" value="P:DNA repair"/>
    <property type="evidence" value="ECO:0007669"/>
    <property type="project" value="UniProtKB-UniRule"/>
</dbReference>
<dbReference type="InterPro" id="IPR036267">
    <property type="entry name" value="RuvA_C_sf"/>
</dbReference>
<dbReference type="GO" id="GO:0048476">
    <property type="term" value="C:Holliday junction resolvase complex"/>
    <property type="evidence" value="ECO:0007669"/>
    <property type="project" value="UniProtKB-UniRule"/>
</dbReference>
<dbReference type="KEGG" id="dao:Desac_2012"/>
<feature type="region of interest" description="Domain I" evidence="6">
    <location>
        <begin position="1"/>
        <end position="64"/>
    </location>
</feature>
<dbReference type="SUPFAM" id="SSF50249">
    <property type="entry name" value="Nucleic acid-binding proteins"/>
    <property type="match status" value="1"/>
</dbReference>
<keyword evidence="8" id="KW-0347">Helicase</keyword>
<comment type="domain">
    <text evidence="6">Has three domains with a flexible linker between the domains II and III and assumes an 'L' shape. Domain III is highly mobile and contacts RuvB.</text>
</comment>
<comment type="subunit">
    <text evidence="6">Homotetramer. Forms an RuvA(8)-RuvB(12)-Holliday junction (HJ) complex. HJ DNA is sandwiched between 2 RuvA tetramers; dsDNA enters through RuvA and exits via RuvB. An RuvB hexamer assembles on each DNA strand where it exits the tetramer. Each RuvB hexamer is contacted by two RuvA subunits (via domain III) on 2 adjacent RuvB subunits; this complex drives branch migration. In the full resolvosome a probable DNA-RuvA(4)-RuvB(12)-RuvC(2) complex forms which resolves the HJ.</text>
</comment>
<dbReference type="GO" id="GO:0000400">
    <property type="term" value="F:four-way junction DNA binding"/>
    <property type="evidence" value="ECO:0007669"/>
    <property type="project" value="UniProtKB-UniRule"/>
</dbReference>
<keyword evidence="3 6" id="KW-0238">DNA-binding</keyword>
<protein>
    <recommendedName>
        <fullName evidence="6">Holliday junction branch migration complex subunit RuvA</fullName>
    </recommendedName>
</protein>
<comment type="function">
    <text evidence="6">The RuvA-RuvB-RuvC complex processes Holliday junction (HJ) DNA during genetic recombination and DNA repair, while the RuvA-RuvB complex plays an important role in the rescue of blocked DNA replication forks via replication fork reversal (RFR). RuvA specifically binds to HJ cruciform DNA, conferring on it an open structure. The RuvB hexamer acts as an ATP-dependent pump, pulling dsDNA into and through the RuvAB complex. HJ branch migration allows RuvC to scan DNA until it finds its consensus sequence, where it cleaves and resolves the cruciform DNA.</text>
</comment>
<keyword evidence="1 6" id="KW-0963">Cytoplasm</keyword>